<name>A0AAW5E4A8_9BACI</name>
<dbReference type="Proteomes" id="UP001431131">
    <property type="component" value="Unassembled WGS sequence"/>
</dbReference>
<keyword evidence="2" id="KW-1185">Reference proteome</keyword>
<comment type="caution">
    <text evidence="1">The sequence shown here is derived from an EMBL/GenBank/DDBJ whole genome shotgun (WGS) entry which is preliminary data.</text>
</comment>
<evidence type="ECO:0000313" key="1">
    <source>
        <dbReference type="EMBL" id="MCH1626384.1"/>
    </source>
</evidence>
<accession>A0AAW5E4A8</accession>
<reference evidence="1" key="1">
    <citation type="submission" date="2022-02" db="EMBL/GenBank/DDBJ databases">
        <title>Fredinandcohnia quinoae sp. nov. isolated from Chenopodium quinoa seeds.</title>
        <authorList>
            <person name="Saati-Santamaria Z."/>
            <person name="Flores-Felix J.D."/>
            <person name="Igual J.M."/>
            <person name="Velazquez E."/>
            <person name="Garcia-Fraile P."/>
            <person name="Martinez-Molina E."/>
        </authorList>
    </citation>
    <scope>NUCLEOTIDE SEQUENCE</scope>
    <source>
        <strain evidence="1">SECRCQ15</strain>
    </source>
</reference>
<sequence>MKRRNWTFEEIEFLKENIGHMKISTISRQLNRTETAVDLKIKRLGLSNTKSFTGQLTMHELAMLLKIDPKSVKLWIENHGLKYTKKATRNTRKFYFIKPEDFWEWAKNNKKRIDFSKIERQSIIPEPSWVDSERYTEKKVNYKAWTTIEIHSMIELVSTGQTFSDIGKRLNRSAVSIQRKYQRLNSMKKAIH</sequence>
<dbReference type="EMBL" id="JAKTTI010000022">
    <property type="protein sequence ID" value="MCH1626384.1"/>
    <property type="molecule type" value="Genomic_DNA"/>
</dbReference>
<evidence type="ECO:0000313" key="2">
    <source>
        <dbReference type="Proteomes" id="UP001431131"/>
    </source>
</evidence>
<proteinExistence type="predicted"/>
<dbReference type="AlphaFoldDB" id="A0AAW5E4A8"/>
<dbReference type="RefSeq" id="WP_240256303.1">
    <property type="nucleotide sequence ID" value="NZ_JAKTTI010000022.1"/>
</dbReference>
<gene>
    <name evidence="1" type="ORF">MJG50_13680</name>
</gene>
<protein>
    <submittedName>
        <fullName evidence="1">Helix-turn-helix domain-containing protein</fullName>
    </submittedName>
</protein>
<organism evidence="1 2">
    <name type="scientific">Fredinandcohnia quinoae</name>
    <dbReference type="NCBI Taxonomy" id="2918902"/>
    <lineage>
        <taxon>Bacteria</taxon>
        <taxon>Bacillati</taxon>
        <taxon>Bacillota</taxon>
        <taxon>Bacilli</taxon>
        <taxon>Bacillales</taxon>
        <taxon>Bacillaceae</taxon>
        <taxon>Fredinandcohnia</taxon>
    </lineage>
</organism>